<name>A0A540X307_9BACT</name>
<dbReference type="RefSeq" id="WP_141642712.1">
    <property type="nucleotide sequence ID" value="NZ_VIFM01000039.1"/>
</dbReference>
<accession>A0A540X307</accession>
<evidence type="ECO:0000313" key="2">
    <source>
        <dbReference type="EMBL" id="TQF15637.1"/>
    </source>
</evidence>
<organism evidence="2 3">
    <name type="scientific">Myxococcus llanfairpwllgwyngyllgogerychwyrndrobwllllantysiliogogogochensis</name>
    <dbReference type="NCBI Taxonomy" id="2590453"/>
    <lineage>
        <taxon>Bacteria</taxon>
        <taxon>Pseudomonadati</taxon>
        <taxon>Myxococcota</taxon>
        <taxon>Myxococcia</taxon>
        <taxon>Myxococcales</taxon>
        <taxon>Cystobacterineae</taxon>
        <taxon>Myxococcaceae</taxon>
        <taxon>Myxococcus</taxon>
    </lineage>
</organism>
<evidence type="ECO:0000313" key="3">
    <source>
        <dbReference type="Proteomes" id="UP000315369"/>
    </source>
</evidence>
<dbReference type="InterPro" id="IPR027417">
    <property type="entry name" value="P-loop_NTPase"/>
</dbReference>
<dbReference type="EMBL" id="VIFM01000039">
    <property type="protein sequence ID" value="TQF15637.1"/>
    <property type="molecule type" value="Genomic_DNA"/>
</dbReference>
<dbReference type="Proteomes" id="UP000315369">
    <property type="component" value="Unassembled WGS sequence"/>
</dbReference>
<dbReference type="SUPFAM" id="SSF52540">
    <property type="entry name" value="P-loop containing nucleoside triphosphate hydrolases"/>
    <property type="match status" value="1"/>
</dbReference>
<evidence type="ECO:0000256" key="1">
    <source>
        <dbReference type="SAM" id="MobiDB-lite"/>
    </source>
</evidence>
<dbReference type="Gene3D" id="3.40.50.300">
    <property type="entry name" value="P-loop containing nucleotide triphosphate hydrolases"/>
    <property type="match status" value="1"/>
</dbReference>
<dbReference type="AlphaFoldDB" id="A0A540X307"/>
<dbReference type="OrthoDB" id="7062607at2"/>
<keyword evidence="3" id="KW-1185">Reference proteome</keyword>
<feature type="region of interest" description="Disordered" evidence="1">
    <location>
        <begin position="308"/>
        <end position="332"/>
    </location>
</feature>
<dbReference type="GO" id="GO:0016740">
    <property type="term" value="F:transferase activity"/>
    <property type="evidence" value="ECO:0007669"/>
    <property type="project" value="UniProtKB-KW"/>
</dbReference>
<keyword evidence="2" id="KW-0808">Transferase</keyword>
<sequence>MSALTVLYITGWCRSGSTIIGNVLNEVEGCFHTGELSFLWKNAFGNGSNTLCGCGTHLVQCPLWSKVLEQGALPGESPEAHALRVVRRQQDTVRTRHTWRVLRQDTPSTELYEHAQLLAKTYRTIADATGSHVIVDSGKFPSEAALLPHVSGISPYYLHLVRDPRAVAHSWTKTKQYVVPMSAARSTAYWFGFNVASELVTRRHPERSLFLRYEDFIASPAATIDSLLKLIQEDRAVNPVKGRTVVLGRNHTVTGNPDRFLSGSTLLRPGDDAWRKELAPRVKALVSALSWPLTGRYRYRGPPAPAQVVPGPEPVVNAGDAGRETLGTGTRQ</sequence>
<gene>
    <name evidence="2" type="ORF">FJV41_12665</name>
</gene>
<proteinExistence type="predicted"/>
<protein>
    <submittedName>
        <fullName evidence="2">Sulfotransferase</fullName>
    </submittedName>
</protein>
<comment type="caution">
    <text evidence="2">The sequence shown here is derived from an EMBL/GenBank/DDBJ whole genome shotgun (WGS) entry which is preliminary data.</text>
</comment>
<reference evidence="2 3" key="1">
    <citation type="submission" date="2019-06" db="EMBL/GenBank/DDBJ databases">
        <authorList>
            <person name="Livingstone P."/>
            <person name="Whitworth D."/>
        </authorList>
    </citation>
    <scope>NUCLEOTIDE SEQUENCE [LARGE SCALE GENOMIC DNA]</scope>
    <source>
        <strain evidence="2 3">AM401</strain>
    </source>
</reference>
<dbReference type="Pfam" id="PF13469">
    <property type="entry name" value="Sulfotransfer_3"/>
    <property type="match status" value="1"/>
</dbReference>